<evidence type="ECO:0000256" key="1">
    <source>
        <dbReference type="ARBA" id="ARBA00004236"/>
    </source>
</evidence>
<evidence type="ECO:0000259" key="10">
    <source>
        <dbReference type="Pfam" id="PF02397"/>
    </source>
</evidence>
<dbReference type="PANTHER" id="PTHR30576:SF4">
    <property type="entry name" value="UNDECAPRENYL-PHOSPHATE GALACTOSE PHOSPHOTRANSFERASE"/>
    <property type="match status" value="1"/>
</dbReference>
<dbReference type="GO" id="GO:0000271">
    <property type="term" value="P:polysaccharide biosynthetic process"/>
    <property type="evidence" value="ECO:0007669"/>
    <property type="project" value="UniProtKB-KW"/>
</dbReference>
<dbReference type="GO" id="GO:0102334">
    <property type="term" value="F:N,N'-diacetylbacilliosaminyl-1-phosphate transferase activity"/>
    <property type="evidence" value="ECO:0007669"/>
    <property type="project" value="UniProtKB-EC"/>
</dbReference>
<keyword evidence="4 11" id="KW-0808">Transferase</keyword>
<evidence type="ECO:0000313" key="11">
    <source>
        <dbReference type="EMBL" id="QEW28536.1"/>
    </source>
</evidence>
<dbReference type="Proteomes" id="UP000325785">
    <property type="component" value="Chromosome"/>
</dbReference>
<comment type="subcellular location">
    <subcellularLocation>
        <location evidence="1">Cell membrane</location>
    </subcellularLocation>
</comment>
<dbReference type="PANTHER" id="PTHR30576">
    <property type="entry name" value="COLANIC BIOSYNTHESIS UDP-GLUCOSE LIPID CARRIER TRANSFERASE"/>
    <property type="match status" value="1"/>
</dbReference>
<keyword evidence="7 9" id="KW-0472">Membrane</keyword>
<dbReference type="EC" id="2.7.8.36" evidence="11"/>
<dbReference type="Pfam" id="PF02397">
    <property type="entry name" value="Bac_transf"/>
    <property type="match status" value="1"/>
</dbReference>
<evidence type="ECO:0000256" key="8">
    <source>
        <dbReference type="ARBA" id="ARBA00023169"/>
    </source>
</evidence>
<evidence type="ECO:0000256" key="3">
    <source>
        <dbReference type="ARBA" id="ARBA00022475"/>
    </source>
</evidence>
<dbReference type="AlphaFoldDB" id="A0A5P3AIC4"/>
<keyword evidence="3" id="KW-1003">Cell membrane</keyword>
<evidence type="ECO:0000256" key="6">
    <source>
        <dbReference type="ARBA" id="ARBA00022989"/>
    </source>
</evidence>
<evidence type="ECO:0000256" key="2">
    <source>
        <dbReference type="ARBA" id="ARBA00006464"/>
    </source>
</evidence>
<comment type="similarity">
    <text evidence="2">Belongs to the bacterial sugar transferase family.</text>
</comment>
<dbReference type="KEGG" id="rid:RIdsm_04367"/>
<evidence type="ECO:0000313" key="12">
    <source>
        <dbReference type="Proteomes" id="UP000325785"/>
    </source>
</evidence>
<keyword evidence="8" id="KW-0270">Exopolysaccharide synthesis</keyword>
<dbReference type="EMBL" id="CP031598">
    <property type="protein sequence ID" value="QEW28536.1"/>
    <property type="molecule type" value="Genomic_DNA"/>
</dbReference>
<sequence>MANLNVNPPAPSRRGPVAFRGIPANTPLPVKRAPQSAMTRSSARSAAVTVVDVPRRGSVYRTVGKRVLDILLVLALLPVYLPIVGIAALLLFVEGGNPFYRQARLGLNGERFSILKLRTMVRDADKKLQAVLATDPELKREWDVSQKLKNDPRITKVGAMLRRTSMDELPQLWNVLKGEMSLVGPRPMMPDQLSLYGDPRHYFAVRPGITGYWQIDRRNESSFADRAHYDAAYDAEMSLPRDAKVLWKTIGVVLRRTGH</sequence>
<name>A0A5P3AIC4_9RHOB</name>
<organism evidence="11 12">
    <name type="scientific">Roseovarius indicus</name>
    <dbReference type="NCBI Taxonomy" id="540747"/>
    <lineage>
        <taxon>Bacteria</taxon>
        <taxon>Pseudomonadati</taxon>
        <taxon>Pseudomonadota</taxon>
        <taxon>Alphaproteobacteria</taxon>
        <taxon>Rhodobacterales</taxon>
        <taxon>Roseobacteraceae</taxon>
        <taxon>Roseovarius</taxon>
    </lineage>
</organism>
<evidence type="ECO:0000256" key="4">
    <source>
        <dbReference type="ARBA" id="ARBA00022679"/>
    </source>
</evidence>
<gene>
    <name evidence="11" type="primary">pglC</name>
    <name evidence="11" type="ORF">RIdsm_04367</name>
</gene>
<protein>
    <submittedName>
        <fullName evidence="11">Undecaprenyl phosphate N,N'-diacetylbacillosamine 1-phosphate transferase</fullName>
        <ecNumber evidence="11">2.7.8.36</ecNumber>
    </submittedName>
</protein>
<evidence type="ECO:0000256" key="5">
    <source>
        <dbReference type="ARBA" id="ARBA00022692"/>
    </source>
</evidence>
<keyword evidence="6 9" id="KW-1133">Transmembrane helix</keyword>
<dbReference type="InterPro" id="IPR003362">
    <property type="entry name" value="Bact_transf"/>
</dbReference>
<evidence type="ECO:0000256" key="7">
    <source>
        <dbReference type="ARBA" id="ARBA00023136"/>
    </source>
</evidence>
<proteinExistence type="inferred from homology"/>
<accession>A0A5P3AIC4</accession>
<feature type="domain" description="Bacterial sugar transferase" evidence="10">
    <location>
        <begin position="65"/>
        <end position="254"/>
    </location>
</feature>
<feature type="transmembrane region" description="Helical" evidence="9">
    <location>
        <begin position="70"/>
        <end position="93"/>
    </location>
</feature>
<evidence type="ECO:0000256" key="9">
    <source>
        <dbReference type="SAM" id="Phobius"/>
    </source>
</evidence>
<reference evidence="11 12" key="1">
    <citation type="submission" date="2018-08" db="EMBL/GenBank/DDBJ databases">
        <title>Genetic Globetrotter - A new plasmid hitch-hiking vast phylogenetic and geographic distances.</title>
        <authorList>
            <person name="Vollmers J."/>
            <person name="Petersen J."/>
        </authorList>
    </citation>
    <scope>NUCLEOTIDE SEQUENCE [LARGE SCALE GENOMIC DNA]</scope>
    <source>
        <strain evidence="11 12">DSM 26383</strain>
    </source>
</reference>
<keyword evidence="5 9" id="KW-0812">Transmembrane</keyword>
<dbReference type="GO" id="GO:0005886">
    <property type="term" value="C:plasma membrane"/>
    <property type="evidence" value="ECO:0007669"/>
    <property type="project" value="UniProtKB-SubCell"/>
</dbReference>